<feature type="domain" description="O-methyltransferase C-terminal" evidence="4">
    <location>
        <begin position="121"/>
        <end position="321"/>
    </location>
</feature>
<keyword evidence="1 6" id="KW-0489">Methyltransferase</keyword>
<dbReference type="InterPro" id="IPR001077">
    <property type="entry name" value="COMT_C"/>
</dbReference>
<evidence type="ECO:0000259" key="5">
    <source>
        <dbReference type="Pfam" id="PF08100"/>
    </source>
</evidence>
<dbReference type="Gene3D" id="3.40.50.150">
    <property type="entry name" value="Vaccinia Virus protein VP39"/>
    <property type="match status" value="1"/>
</dbReference>
<dbReference type="EMBL" id="JBHSKP010000002">
    <property type="protein sequence ID" value="MFC5151033.1"/>
    <property type="molecule type" value="Genomic_DNA"/>
</dbReference>
<dbReference type="SUPFAM" id="SSF46785">
    <property type="entry name" value="Winged helix' DNA-binding domain"/>
    <property type="match status" value="1"/>
</dbReference>
<evidence type="ECO:0000256" key="2">
    <source>
        <dbReference type="ARBA" id="ARBA00022679"/>
    </source>
</evidence>
<name>A0ABW0AEH2_9ACTN</name>
<dbReference type="PROSITE" id="PS51683">
    <property type="entry name" value="SAM_OMT_II"/>
    <property type="match status" value="1"/>
</dbReference>
<gene>
    <name evidence="6" type="ORF">ACFPRH_04730</name>
</gene>
<accession>A0ABW0AEH2</accession>
<keyword evidence="7" id="KW-1185">Reference proteome</keyword>
<dbReference type="GO" id="GO:0008168">
    <property type="term" value="F:methyltransferase activity"/>
    <property type="evidence" value="ECO:0007669"/>
    <property type="project" value="UniProtKB-KW"/>
</dbReference>
<reference evidence="7" key="1">
    <citation type="journal article" date="2019" name="Int. J. Syst. Evol. Microbiol.">
        <title>The Global Catalogue of Microorganisms (GCM) 10K type strain sequencing project: providing services to taxonomists for standard genome sequencing and annotation.</title>
        <authorList>
            <consortium name="The Broad Institute Genomics Platform"/>
            <consortium name="The Broad Institute Genome Sequencing Center for Infectious Disease"/>
            <person name="Wu L."/>
            <person name="Ma J."/>
        </authorList>
    </citation>
    <scope>NUCLEOTIDE SEQUENCE [LARGE SCALE GENOMIC DNA]</scope>
    <source>
        <strain evidence="7">PCU 266</strain>
    </source>
</reference>
<keyword evidence="2" id="KW-0808">Transferase</keyword>
<dbReference type="Pfam" id="PF00891">
    <property type="entry name" value="Methyltransf_2"/>
    <property type="match status" value="1"/>
</dbReference>
<organism evidence="6 7">
    <name type="scientific">Streptomyces amakusaensis</name>
    <dbReference type="NCBI Taxonomy" id="67271"/>
    <lineage>
        <taxon>Bacteria</taxon>
        <taxon>Bacillati</taxon>
        <taxon>Actinomycetota</taxon>
        <taxon>Actinomycetes</taxon>
        <taxon>Kitasatosporales</taxon>
        <taxon>Streptomycetaceae</taxon>
        <taxon>Streptomyces</taxon>
    </lineage>
</organism>
<comment type="caution">
    <text evidence="6">The sequence shown here is derived from an EMBL/GenBank/DDBJ whole genome shotgun (WGS) entry which is preliminary data.</text>
</comment>
<dbReference type="Proteomes" id="UP001596160">
    <property type="component" value="Unassembled WGS sequence"/>
</dbReference>
<protein>
    <submittedName>
        <fullName evidence="6">Methyltransferase</fullName>
    </submittedName>
</protein>
<feature type="domain" description="O-methyltransferase dimerisation" evidence="5">
    <location>
        <begin position="25"/>
        <end position="91"/>
    </location>
</feature>
<dbReference type="GO" id="GO:0032259">
    <property type="term" value="P:methylation"/>
    <property type="evidence" value="ECO:0007669"/>
    <property type="project" value="UniProtKB-KW"/>
</dbReference>
<evidence type="ECO:0000259" key="4">
    <source>
        <dbReference type="Pfam" id="PF00891"/>
    </source>
</evidence>
<dbReference type="InterPro" id="IPR036388">
    <property type="entry name" value="WH-like_DNA-bd_sf"/>
</dbReference>
<evidence type="ECO:0000256" key="1">
    <source>
        <dbReference type="ARBA" id="ARBA00022603"/>
    </source>
</evidence>
<dbReference type="InterPro" id="IPR012967">
    <property type="entry name" value="COMT_dimerisation"/>
</dbReference>
<dbReference type="InterPro" id="IPR036390">
    <property type="entry name" value="WH_DNA-bd_sf"/>
</dbReference>
<dbReference type="RefSeq" id="WP_344473648.1">
    <property type="nucleotide sequence ID" value="NZ_BAAASB010000003.1"/>
</dbReference>
<dbReference type="Gene3D" id="1.10.10.10">
    <property type="entry name" value="Winged helix-like DNA-binding domain superfamily/Winged helix DNA-binding domain"/>
    <property type="match status" value="1"/>
</dbReference>
<dbReference type="PANTHER" id="PTHR43712:SF2">
    <property type="entry name" value="O-METHYLTRANSFERASE CICE"/>
    <property type="match status" value="1"/>
</dbReference>
<proteinExistence type="predicted"/>
<keyword evidence="3" id="KW-0949">S-adenosyl-L-methionine</keyword>
<dbReference type="InterPro" id="IPR029063">
    <property type="entry name" value="SAM-dependent_MTases_sf"/>
</dbReference>
<evidence type="ECO:0000313" key="7">
    <source>
        <dbReference type="Proteomes" id="UP001596160"/>
    </source>
</evidence>
<dbReference type="PIRSF" id="PIRSF005739">
    <property type="entry name" value="O-mtase"/>
    <property type="match status" value="1"/>
</dbReference>
<dbReference type="Gene3D" id="1.10.287.1350">
    <property type="match status" value="1"/>
</dbReference>
<dbReference type="SUPFAM" id="SSF53335">
    <property type="entry name" value="S-adenosyl-L-methionine-dependent methyltransferases"/>
    <property type="match status" value="1"/>
</dbReference>
<evidence type="ECO:0000313" key="6">
    <source>
        <dbReference type="EMBL" id="MFC5151033.1"/>
    </source>
</evidence>
<sequence length="341" mass="36847">MTTSSSSSSTTIDTLFAQSWEYLNERALQTAVELGIPDLVADAPVPLAVLAEATGSQPDALKRMLRPLVSGGVLGLTDEGAYARTEKSAVLESGHPESLRSWYRLMYRITYRMLDDPMVTLRTGRPSFESRFGNTYFGHFAENPEDGAIFNGAMVSFTQRTARAVAAAYDFSDAGEIVDIGGGLGHLLAEILTQHPGATGTVFDLPQLAEDARKALDAAGLEERATVKSGDFFSAVPSAGTHLLSWILHDWDDEQALAILRECRRAQSDPDGRLLLVEAVLPEQPEPGLAASLDMVMLFGLGGRERTEAEYAALLDQAGYEHTSTLALDGPGLYIIEARPR</sequence>
<dbReference type="Pfam" id="PF08100">
    <property type="entry name" value="Dimerisation"/>
    <property type="match status" value="1"/>
</dbReference>
<evidence type="ECO:0000256" key="3">
    <source>
        <dbReference type="ARBA" id="ARBA00022691"/>
    </source>
</evidence>
<dbReference type="PANTHER" id="PTHR43712">
    <property type="entry name" value="PUTATIVE (AFU_ORTHOLOGUE AFUA_4G14580)-RELATED"/>
    <property type="match status" value="1"/>
</dbReference>
<dbReference type="CDD" id="cd02440">
    <property type="entry name" value="AdoMet_MTases"/>
    <property type="match status" value="1"/>
</dbReference>
<dbReference type="InterPro" id="IPR016461">
    <property type="entry name" value="COMT-like"/>
</dbReference>